<feature type="signal peptide" evidence="1">
    <location>
        <begin position="1"/>
        <end position="17"/>
    </location>
</feature>
<comment type="caution">
    <text evidence="2">The sequence shown here is derived from an EMBL/GenBank/DDBJ whole genome shotgun (WGS) entry which is preliminary data.</text>
</comment>
<dbReference type="AlphaFoldDB" id="A0AAV1LLR2"/>
<dbReference type="PANTHER" id="PTHR33539">
    <property type="entry name" value="UPF0764 PROTEIN C16ORF89"/>
    <property type="match status" value="1"/>
</dbReference>
<sequence length="410" mass="48558">MKLSGILLFLFINTIRSDVMNHYLNDTTIDSKNKYDGFKFPHQYLAPEITLPNVSDLVKYLENLNRTVSYFNRFPNSTDCNIALGAFYTKVLLKRTLKDYKTRIVRHYCEMILDIIRKCENIVSHYVYTNRLYGWQDEEYRLSRLFIDDNAQVYSISAFNKGHLKQWLLTNSDVHDYAEDMDDISLPRLKYLEFVLGFSKFYLEPSDSDFCISSVTYNPEPIHLSTLQLCRPNQYCFELLHSSPSIAYALSHRLLNILIRHQMRRCYLKSVEEDSTHIDLLCAFMYRETVYLARRGFFIRDMFLEHIALCAMRGYEEFHRRNWFNKILSWMDDEGCIQENPNCEYNATSLLIKRNAGDEVMGKKLRRKLRNKLLRECHDHPMALVMIVMAHGIRYAVHYMSEVTLSFGLK</sequence>
<dbReference type="GO" id="GO:0016020">
    <property type="term" value="C:membrane"/>
    <property type="evidence" value="ECO:0007669"/>
    <property type="project" value="TreeGrafter"/>
</dbReference>
<proteinExistence type="predicted"/>
<evidence type="ECO:0000313" key="3">
    <source>
        <dbReference type="Proteomes" id="UP001314205"/>
    </source>
</evidence>
<dbReference type="Pfam" id="PF15882">
    <property type="entry name" value="DUF4735"/>
    <property type="match status" value="1"/>
</dbReference>
<evidence type="ECO:0008006" key="4">
    <source>
        <dbReference type="Google" id="ProtNLM"/>
    </source>
</evidence>
<gene>
    <name evidence="2" type="ORF">PARMNEM_LOCUS15475</name>
</gene>
<reference evidence="2 3" key="1">
    <citation type="submission" date="2023-11" db="EMBL/GenBank/DDBJ databases">
        <authorList>
            <person name="Hedman E."/>
            <person name="Englund M."/>
            <person name="Stromberg M."/>
            <person name="Nyberg Akerstrom W."/>
            <person name="Nylinder S."/>
            <person name="Jareborg N."/>
            <person name="Kallberg Y."/>
            <person name="Kronander E."/>
        </authorList>
    </citation>
    <scope>NUCLEOTIDE SEQUENCE [LARGE SCALE GENOMIC DNA]</scope>
</reference>
<keyword evidence="1" id="KW-0732">Signal</keyword>
<evidence type="ECO:0000256" key="1">
    <source>
        <dbReference type="SAM" id="SignalP"/>
    </source>
</evidence>
<evidence type="ECO:0000313" key="2">
    <source>
        <dbReference type="EMBL" id="CAK1596084.1"/>
    </source>
</evidence>
<keyword evidence="3" id="KW-1185">Reference proteome</keyword>
<protein>
    <recommendedName>
        <fullName evidence="4">Vomeronasal type 2 receptor</fullName>
    </recommendedName>
</protein>
<name>A0AAV1LLR2_9NEOP</name>
<feature type="chain" id="PRO_5043370782" description="Vomeronasal type 2 receptor" evidence="1">
    <location>
        <begin position="18"/>
        <end position="410"/>
    </location>
</feature>
<accession>A0AAV1LLR2</accession>
<dbReference type="InterPro" id="IPR031751">
    <property type="entry name" value="DUF4735"/>
</dbReference>
<dbReference type="EMBL" id="CAVLGL010000093">
    <property type="protein sequence ID" value="CAK1596084.1"/>
    <property type="molecule type" value="Genomic_DNA"/>
</dbReference>
<dbReference type="GO" id="GO:0005829">
    <property type="term" value="C:cytosol"/>
    <property type="evidence" value="ECO:0007669"/>
    <property type="project" value="TreeGrafter"/>
</dbReference>
<dbReference type="PANTHER" id="PTHR33539:SF1">
    <property type="entry name" value="UPF0764 PROTEIN C16ORF89"/>
    <property type="match status" value="1"/>
</dbReference>
<dbReference type="Proteomes" id="UP001314205">
    <property type="component" value="Unassembled WGS sequence"/>
</dbReference>
<organism evidence="2 3">
    <name type="scientific">Parnassius mnemosyne</name>
    <name type="common">clouded apollo</name>
    <dbReference type="NCBI Taxonomy" id="213953"/>
    <lineage>
        <taxon>Eukaryota</taxon>
        <taxon>Metazoa</taxon>
        <taxon>Ecdysozoa</taxon>
        <taxon>Arthropoda</taxon>
        <taxon>Hexapoda</taxon>
        <taxon>Insecta</taxon>
        <taxon>Pterygota</taxon>
        <taxon>Neoptera</taxon>
        <taxon>Endopterygota</taxon>
        <taxon>Lepidoptera</taxon>
        <taxon>Glossata</taxon>
        <taxon>Ditrysia</taxon>
        <taxon>Papilionoidea</taxon>
        <taxon>Papilionidae</taxon>
        <taxon>Parnassiinae</taxon>
        <taxon>Parnassini</taxon>
        <taxon>Parnassius</taxon>
        <taxon>Driopa</taxon>
    </lineage>
</organism>